<comment type="caution">
    <text evidence="1">The sequence shown here is derived from an EMBL/GenBank/DDBJ whole genome shotgun (WGS) entry which is preliminary data.</text>
</comment>
<reference evidence="1" key="1">
    <citation type="submission" date="2021-01" db="EMBL/GenBank/DDBJ databases">
        <title>Adiantum capillus-veneris genome.</title>
        <authorList>
            <person name="Fang Y."/>
            <person name="Liao Q."/>
        </authorList>
    </citation>
    <scope>NUCLEOTIDE SEQUENCE</scope>
    <source>
        <strain evidence="1">H3</strain>
        <tissue evidence="1">Leaf</tissue>
    </source>
</reference>
<protein>
    <submittedName>
        <fullName evidence="1">Uncharacterized protein</fullName>
    </submittedName>
</protein>
<dbReference type="Proteomes" id="UP000886520">
    <property type="component" value="Chromosome 25"/>
</dbReference>
<gene>
    <name evidence="1" type="ORF">GOP47_0026124</name>
</gene>
<proteinExistence type="predicted"/>
<sequence length="134" mass="14627">MGKMNEQPADPLCACKKICQDLYESRALSLACVCEGFHLPPGVCSFFLRLSSLNSSPVELLDRVPRAGSLTVYIPRARRSSLSLSLSLSLSHTHTHTQPRARGHTDFPLSSFTDSDADAQSLSICPPTHTRARS</sequence>
<accession>A0A9D4U2L3</accession>
<organism evidence="1 2">
    <name type="scientific">Adiantum capillus-veneris</name>
    <name type="common">Maidenhair fern</name>
    <dbReference type="NCBI Taxonomy" id="13818"/>
    <lineage>
        <taxon>Eukaryota</taxon>
        <taxon>Viridiplantae</taxon>
        <taxon>Streptophyta</taxon>
        <taxon>Embryophyta</taxon>
        <taxon>Tracheophyta</taxon>
        <taxon>Polypodiopsida</taxon>
        <taxon>Polypodiidae</taxon>
        <taxon>Polypodiales</taxon>
        <taxon>Pteridineae</taxon>
        <taxon>Pteridaceae</taxon>
        <taxon>Vittarioideae</taxon>
        <taxon>Adiantum</taxon>
    </lineage>
</organism>
<dbReference type="AlphaFoldDB" id="A0A9D4U2L3"/>
<evidence type="ECO:0000313" key="1">
    <source>
        <dbReference type="EMBL" id="KAI5059805.1"/>
    </source>
</evidence>
<dbReference type="EMBL" id="JABFUD020000025">
    <property type="protein sequence ID" value="KAI5059805.1"/>
    <property type="molecule type" value="Genomic_DNA"/>
</dbReference>
<evidence type="ECO:0000313" key="2">
    <source>
        <dbReference type="Proteomes" id="UP000886520"/>
    </source>
</evidence>
<keyword evidence="2" id="KW-1185">Reference proteome</keyword>
<name>A0A9D4U2L3_ADICA</name>